<evidence type="ECO:0008006" key="4">
    <source>
        <dbReference type="Google" id="ProtNLM"/>
    </source>
</evidence>
<evidence type="ECO:0000313" key="3">
    <source>
        <dbReference type="Proteomes" id="UP000035661"/>
    </source>
</evidence>
<dbReference type="EMBL" id="CP011856">
    <property type="protein sequence ID" value="AKM53899.1"/>
    <property type="molecule type" value="Genomic_DNA"/>
</dbReference>
<dbReference type="InterPro" id="IPR054816">
    <property type="entry name" value="Lipoprotein_mollicutes-type_CS"/>
</dbReference>
<sequence length="319" mass="35300">MKKLLTMLGALTIVTSSTMSVVSCQTGSGNWNDIPVDPPILALDVKGFAGVNFKDVNPQDNNQTIPMLFAQLAKLFQGTKWDFNTLHQQIKFNGSLITNPNPDLYRNGEYNIVINDNTSENELTINKTVVNSNHIADKVKNLDLGIVDDARPKTLLIATVFNNMGLISEIDKFGTFFIGEETEAIWNQQITSVPRLKIDANNGTAILETGKDHWTDHDDPHKDYYGTVIVHFTVKSKQPPANPMDLTNSGLSTNLGKLPQVSILQIMMMFITLNFAGSLDKLSELLNDLYVKNITNNSADIEAWSGSKYFSGALKVNFS</sequence>
<dbReference type="Proteomes" id="UP000035661">
    <property type="component" value="Chromosome"/>
</dbReference>
<dbReference type="PROSITE" id="PS51257">
    <property type="entry name" value="PROKAR_LIPOPROTEIN"/>
    <property type="match status" value="1"/>
</dbReference>
<feature type="signal peptide" evidence="1">
    <location>
        <begin position="1"/>
        <end position="19"/>
    </location>
</feature>
<evidence type="ECO:0000313" key="2">
    <source>
        <dbReference type="EMBL" id="AKM53899.1"/>
    </source>
</evidence>
<keyword evidence="3" id="KW-1185">Reference proteome</keyword>
<keyword evidence="1" id="KW-0732">Signal</keyword>
<gene>
    <name evidence="2" type="ORF">SERIO_v1c03150</name>
</gene>
<organism evidence="2 3">
    <name type="scientific">Spiroplasma eriocheiris</name>
    <dbReference type="NCBI Taxonomy" id="315358"/>
    <lineage>
        <taxon>Bacteria</taxon>
        <taxon>Bacillati</taxon>
        <taxon>Mycoplasmatota</taxon>
        <taxon>Mollicutes</taxon>
        <taxon>Entomoplasmatales</taxon>
        <taxon>Spiroplasmataceae</taxon>
        <taxon>Spiroplasma</taxon>
    </lineage>
</organism>
<dbReference type="RefSeq" id="WP_047791164.1">
    <property type="nucleotide sequence ID" value="NZ_CP011856.1"/>
</dbReference>
<dbReference type="STRING" id="315358.SERIO_v1c03150"/>
<protein>
    <recommendedName>
        <fullName evidence="4">Lipoprotein</fullName>
    </recommendedName>
</protein>
<dbReference type="AlphaFoldDB" id="A0A0H3XKG6"/>
<reference evidence="3" key="2">
    <citation type="submission" date="2015-06" db="EMBL/GenBank/DDBJ databases">
        <title>Complete genome sequence of Spiroplasma eriocheiris TDA-040725-5 (DSM 21848).</title>
        <authorList>
            <person name="Lo W.-S."/>
            <person name="Kuo C.-H."/>
        </authorList>
    </citation>
    <scope>NUCLEOTIDE SEQUENCE [LARGE SCALE GENOMIC DNA]</scope>
    <source>
        <strain evidence="3">TDA-040725-5</strain>
    </source>
</reference>
<proteinExistence type="predicted"/>
<evidence type="ECO:0000256" key="1">
    <source>
        <dbReference type="SAM" id="SignalP"/>
    </source>
</evidence>
<reference evidence="2 3" key="1">
    <citation type="journal article" date="2015" name="Genome Biol. Evol.">
        <title>Found and Lost: The Fates of Horizontally Acquired Genes in Arthropod-Symbiotic Spiroplasma.</title>
        <authorList>
            <person name="Lo W.S."/>
            <person name="Gasparich G.E."/>
            <person name="Kuo C.H."/>
        </authorList>
    </citation>
    <scope>NUCLEOTIDE SEQUENCE [LARGE SCALE GENOMIC DNA]</scope>
    <source>
        <strain evidence="3">TDA-040725-5</strain>
    </source>
</reference>
<name>A0A0H3XKG6_9MOLU</name>
<dbReference type="KEGG" id="seri:SERIO_v1c03150"/>
<dbReference type="PATRIC" id="fig|743698.3.peg.317"/>
<dbReference type="NCBIfam" id="NF038029">
    <property type="entry name" value="LP_plasma"/>
    <property type="match status" value="1"/>
</dbReference>
<feature type="chain" id="PRO_5005203832" description="Lipoprotein" evidence="1">
    <location>
        <begin position="20"/>
        <end position="319"/>
    </location>
</feature>
<accession>A0A0H3XKG6</accession>